<evidence type="ECO:0000256" key="1">
    <source>
        <dbReference type="SAM" id="Phobius"/>
    </source>
</evidence>
<keyword evidence="1" id="KW-1133">Transmembrane helix</keyword>
<gene>
    <name evidence="2" type="ORF">LCGC14_0922850</name>
</gene>
<feature type="transmembrane region" description="Helical" evidence="1">
    <location>
        <begin position="20"/>
        <end position="49"/>
    </location>
</feature>
<reference evidence="2" key="1">
    <citation type="journal article" date="2015" name="Nature">
        <title>Complex archaea that bridge the gap between prokaryotes and eukaryotes.</title>
        <authorList>
            <person name="Spang A."/>
            <person name="Saw J.H."/>
            <person name="Jorgensen S.L."/>
            <person name="Zaremba-Niedzwiedzka K."/>
            <person name="Martijn J."/>
            <person name="Lind A.E."/>
            <person name="van Eijk R."/>
            <person name="Schleper C."/>
            <person name="Guy L."/>
            <person name="Ettema T.J."/>
        </authorList>
    </citation>
    <scope>NUCLEOTIDE SEQUENCE</scope>
</reference>
<proteinExistence type="predicted"/>
<keyword evidence="1" id="KW-0472">Membrane</keyword>
<dbReference type="InterPro" id="IPR025498">
    <property type="entry name" value="DUF4389"/>
</dbReference>
<dbReference type="AlphaFoldDB" id="A0A0F9NQ97"/>
<protein>
    <recommendedName>
        <fullName evidence="3">Lipase</fullName>
    </recommendedName>
</protein>
<evidence type="ECO:0000313" key="2">
    <source>
        <dbReference type="EMBL" id="KKN21685.1"/>
    </source>
</evidence>
<sequence>MDNQEIKNNITDSNQWVRIIYMALFGAILYLVMMVLCLVVVVQAIVALVTGGPNPDILRFSKQLVRYLREIAAFLTYTDDTRPYPFQAWQTTASESDIVDAEYQMSASDNNEKPDIKPDV</sequence>
<name>A0A0F9NQ97_9ZZZZ</name>
<accession>A0A0F9NQ97</accession>
<evidence type="ECO:0008006" key="3">
    <source>
        <dbReference type="Google" id="ProtNLM"/>
    </source>
</evidence>
<keyword evidence="1" id="KW-0812">Transmembrane</keyword>
<comment type="caution">
    <text evidence="2">The sequence shown here is derived from an EMBL/GenBank/DDBJ whole genome shotgun (WGS) entry which is preliminary data.</text>
</comment>
<organism evidence="2">
    <name type="scientific">marine sediment metagenome</name>
    <dbReference type="NCBI Taxonomy" id="412755"/>
    <lineage>
        <taxon>unclassified sequences</taxon>
        <taxon>metagenomes</taxon>
        <taxon>ecological metagenomes</taxon>
    </lineage>
</organism>
<dbReference type="EMBL" id="LAZR01003127">
    <property type="protein sequence ID" value="KKN21685.1"/>
    <property type="molecule type" value="Genomic_DNA"/>
</dbReference>
<dbReference type="Pfam" id="PF14333">
    <property type="entry name" value="DUF4389"/>
    <property type="match status" value="1"/>
</dbReference>